<evidence type="ECO:0000256" key="14">
    <source>
        <dbReference type="ARBA" id="ARBA00049551"/>
    </source>
</evidence>
<keyword evidence="12 15" id="KW-0496">Mitochondrion</keyword>
<keyword evidence="8 15" id="KW-1278">Translocase</keyword>
<evidence type="ECO:0000256" key="11">
    <source>
        <dbReference type="ARBA" id="ARBA00023027"/>
    </source>
</evidence>
<dbReference type="PANTHER" id="PTHR11435:SF1">
    <property type="entry name" value="NADH-UBIQUINONE OXIDOREDUCTASE CHAIN 6"/>
    <property type="match status" value="1"/>
</dbReference>
<evidence type="ECO:0000256" key="9">
    <source>
        <dbReference type="ARBA" id="ARBA00022982"/>
    </source>
</evidence>
<evidence type="ECO:0000256" key="1">
    <source>
        <dbReference type="ARBA" id="ARBA00004225"/>
    </source>
</evidence>
<accession>A0A8K2AS87</accession>
<keyword evidence="15" id="KW-0830">Ubiquinone</keyword>
<comment type="function">
    <text evidence="15">Core subunit of the mitochondrial membrane respiratory chain NADH dehydrogenase (Complex I) which catalyzes electron transfer from NADH through the respiratory chain, using ubiquinone as an electron acceptor. Essential for the catalytic activity and assembly of complex I.</text>
</comment>
<feature type="transmembrane region" description="Helical" evidence="15">
    <location>
        <begin position="84"/>
        <end position="102"/>
    </location>
</feature>
<evidence type="ECO:0000256" key="7">
    <source>
        <dbReference type="ARBA" id="ARBA00022692"/>
    </source>
</evidence>
<keyword evidence="11 15" id="KW-0520">NAD</keyword>
<comment type="catalytic activity">
    <reaction evidence="14 15">
        <text>a ubiquinone + NADH + 5 H(+)(in) = a ubiquinol + NAD(+) + 4 H(+)(out)</text>
        <dbReference type="Rhea" id="RHEA:29091"/>
        <dbReference type="Rhea" id="RHEA-COMP:9565"/>
        <dbReference type="Rhea" id="RHEA-COMP:9566"/>
        <dbReference type="ChEBI" id="CHEBI:15378"/>
        <dbReference type="ChEBI" id="CHEBI:16389"/>
        <dbReference type="ChEBI" id="CHEBI:17976"/>
        <dbReference type="ChEBI" id="CHEBI:57540"/>
        <dbReference type="ChEBI" id="CHEBI:57945"/>
        <dbReference type="EC" id="7.1.1.2"/>
    </reaction>
</comment>
<evidence type="ECO:0000313" key="16">
    <source>
        <dbReference type="EMBL" id="UEX92151.1"/>
    </source>
</evidence>
<dbReference type="Pfam" id="PF00499">
    <property type="entry name" value="Oxidored_q3"/>
    <property type="match status" value="1"/>
</dbReference>
<keyword evidence="5 15" id="KW-0813">Transport</keyword>
<evidence type="ECO:0000256" key="4">
    <source>
        <dbReference type="ARBA" id="ARBA00021095"/>
    </source>
</evidence>
<keyword evidence="13 15" id="KW-0472">Membrane</keyword>
<evidence type="ECO:0000256" key="10">
    <source>
        <dbReference type="ARBA" id="ARBA00022989"/>
    </source>
</evidence>
<keyword evidence="10 15" id="KW-1133">Transmembrane helix</keyword>
<comment type="similarity">
    <text evidence="2 15">Belongs to the complex I subunit 6 family.</text>
</comment>
<reference evidence="16" key="1">
    <citation type="submission" date="2020-06" db="EMBL/GenBank/DDBJ databases">
        <title>Complete mitochondrial Genome and phylogetic analysis.</title>
        <authorList>
            <person name="Liu J.-H."/>
        </authorList>
    </citation>
    <scope>NUCLEOTIDE SEQUENCE</scope>
</reference>
<gene>
    <name evidence="16" type="primary">ND6</name>
</gene>
<evidence type="ECO:0000256" key="13">
    <source>
        <dbReference type="ARBA" id="ARBA00023136"/>
    </source>
</evidence>
<dbReference type="PANTHER" id="PTHR11435">
    <property type="entry name" value="NADH UBIQUINONE OXIDOREDUCTASE SUBUNIT ND6"/>
    <property type="match status" value="1"/>
</dbReference>
<dbReference type="GO" id="GO:0008137">
    <property type="term" value="F:NADH dehydrogenase (ubiquinone) activity"/>
    <property type="evidence" value="ECO:0007669"/>
    <property type="project" value="UniProtKB-UniRule"/>
</dbReference>
<dbReference type="InterPro" id="IPR050269">
    <property type="entry name" value="ComplexI_Subunit6"/>
</dbReference>
<proteinExistence type="inferred from homology"/>
<evidence type="ECO:0000256" key="6">
    <source>
        <dbReference type="ARBA" id="ARBA00022660"/>
    </source>
</evidence>
<evidence type="ECO:0000256" key="12">
    <source>
        <dbReference type="ARBA" id="ARBA00023128"/>
    </source>
</evidence>
<dbReference type="EC" id="7.1.1.2" evidence="3 15"/>
<evidence type="ECO:0000256" key="8">
    <source>
        <dbReference type="ARBA" id="ARBA00022967"/>
    </source>
</evidence>
<evidence type="ECO:0000256" key="5">
    <source>
        <dbReference type="ARBA" id="ARBA00022448"/>
    </source>
</evidence>
<dbReference type="GO" id="GO:0031966">
    <property type="term" value="C:mitochondrial membrane"/>
    <property type="evidence" value="ECO:0007669"/>
    <property type="project" value="UniProtKB-SubCell"/>
</dbReference>
<geneLocation type="mitochondrion" evidence="16"/>
<name>A0A8K2AS87_9MUSC</name>
<evidence type="ECO:0000256" key="2">
    <source>
        <dbReference type="ARBA" id="ARBA00005698"/>
    </source>
</evidence>
<feature type="transmembrane region" description="Helical" evidence="15">
    <location>
        <begin position="143"/>
        <end position="163"/>
    </location>
</feature>
<organism evidence="16">
    <name type="scientific">Acidiella didymera</name>
    <dbReference type="NCBI Taxonomy" id="2894345"/>
    <lineage>
        <taxon>Eukaryota</taxon>
        <taxon>Metazoa</taxon>
        <taxon>Ecdysozoa</taxon>
        <taxon>Arthropoda</taxon>
        <taxon>Hexapoda</taxon>
        <taxon>Insecta</taxon>
        <taxon>Pterygota</taxon>
        <taxon>Neoptera</taxon>
        <taxon>Endopterygota</taxon>
        <taxon>Diptera</taxon>
        <taxon>Brachycera</taxon>
        <taxon>Muscomorpha</taxon>
        <taxon>Tephritoidea</taxon>
        <taxon>Tephritidae</taxon>
        <taxon>Acidiella</taxon>
    </lineage>
</organism>
<sequence length="174" mass="20254">MMQLILLSTTFISSFIFILMNHPLAMGLMLLIQTLQICLLTGLMSKTFWFSYILFLIFLGGMLVLFIYVTSLASNEMFSMSMKLITICLMTFILMLLISLMMDKMNISFFMQNNEMQSIYNVNSFLTENSMMLYKLYNYPTNLMTIILMNYLLISLIAIVKITKLFHGPLRLMN</sequence>
<dbReference type="EMBL" id="MT682536">
    <property type="protein sequence ID" value="UEX92151.1"/>
    <property type="molecule type" value="Genomic_DNA"/>
</dbReference>
<evidence type="ECO:0000256" key="3">
    <source>
        <dbReference type="ARBA" id="ARBA00012944"/>
    </source>
</evidence>
<keyword evidence="7 15" id="KW-0812">Transmembrane</keyword>
<evidence type="ECO:0000256" key="15">
    <source>
        <dbReference type="RuleBase" id="RU004430"/>
    </source>
</evidence>
<dbReference type="AlphaFoldDB" id="A0A8K2AS87"/>
<comment type="subcellular location">
    <subcellularLocation>
        <location evidence="1 15">Mitochondrion membrane</location>
        <topology evidence="1 15">Multi-pass membrane protein</topology>
    </subcellularLocation>
</comment>
<keyword evidence="9 15" id="KW-0249">Electron transport</keyword>
<feature type="transmembrane region" description="Helical" evidence="15">
    <location>
        <begin position="51"/>
        <end position="72"/>
    </location>
</feature>
<protein>
    <recommendedName>
        <fullName evidence="4 15">NADH-ubiquinone oxidoreductase chain 6</fullName>
        <ecNumber evidence="3 15">7.1.1.2</ecNumber>
    </recommendedName>
</protein>
<dbReference type="InterPro" id="IPR001457">
    <property type="entry name" value="NADH_UbQ/plastoQ_OxRdtase_su6"/>
</dbReference>
<keyword evidence="6 15" id="KW-0679">Respiratory chain</keyword>